<dbReference type="InterPro" id="IPR052471">
    <property type="entry name" value="PBI_I9"/>
</dbReference>
<comment type="similarity">
    <text evidence="1">Belongs to the protease inhibitor I9 family.</text>
</comment>
<gene>
    <name evidence="3" type="ORF">E3P99_00988</name>
</gene>
<sequence length="120" mass="13318">MRPIIKAALLITTIVLTVLGLYRYSHATNSIVIPTTDQIARMNAESHDRYIVVFKEDASDDDITKYASQVESSGGKITHPYQPSGIMKTFSGHIPNNFVTTLEGASPIEYVEKDKIMTTQ</sequence>
<dbReference type="SUPFAM" id="SSF54897">
    <property type="entry name" value="Protease propeptides/inhibitors"/>
    <property type="match status" value="1"/>
</dbReference>
<dbReference type="Gene3D" id="3.30.70.80">
    <property type="entry name" value="Peptidase S8 propeptide/proteinase inhibitor I9"/>
    <property type="match status" value="1"/>
</dbReference>
<feature type="domain" description="Inhibitor I9" evidence="2">
    <location>
        <begin position="49"/>
        <end position="119"/>
    </location>
</feature>
<evidence type="ECO:0000256" key="1">
    <source>
        <dbReference type="ARBA" id="ARBA00038069"/>
    </source>
</evidence>
<dbReference type="AlphaFoldDB" id="A0A4T0FSA7"/>
<dbReference type="GO" id="GO:0042144">
    <property type="term" value="P:vacuole fusion, non-autophagic"/>
    <property type="evidence" value="ECO:0007669"/>
    <property type="project" value="TreeGrafter"/>
</dbReference>
<evidence type="ECO:0000313" key="4">
    <source>
        <dbReference type="Proteomes" id="UP000310189"/>
    </source>
</evidence>
<dbReference type="Proteomes" id="UP000310189">
    <property type="component" value="Unassembled WGS sequence"/>
</dbReference>
<name>A0A4T0FSA7_9BASI</name>
<evidence type="ECO:0000313" key="3">
    <source>
        <dbReference type="EMBL" id="TIA91572.1"/>
    </source>
</evidence>
<accession>A0A4T0FSA7</accession>
<dbReference type="GO" id="GO:0004866">
    <property type="term" value="F:endopeptidase inhibitor activity"/>
    <property type="evidence" value="ECO:0007669"/>
    <property type="project" value="TreeGrafter"/>
</dbReference>
<dbReference type="Pfam" id="PF05922">
    <property type="entry name" value="Inhibitor_I9"/>
    <property type="match status" value="1"/>
</dbReference>
<dbReference type="InterPro" id="IPR010259">
    <property type="entry name" value="S8pro/Inhibitor_I9"/>
</dbReference>
<dbReference type="OrthoDB" id="5518345at2759"/>
<reference evidence="3 4" key="1">
    <citation type="submission" date="2019-03" db="EMBL/GenBank/DDBJ databases">
        <title>Sequencing 23 genomes of Wallemia ichthyophaga.</title>
        <authorList>
            <person name="Gostincar C."/>
        </authorList>
    </citation>
    <scope>NUCLEOTIDE SEQUENCE [LARGE SCALE GENOMIC DNA]</scope>
    <source>
        <strain evidence="3 4">EXF-5753</strain>
    </source>
</reference>
<evidence type="ECO:0000259" key="2">
    <source>
        <dbReference type="Pfam" id="PF05922"/>
    </source>
</evidence>
<comment type="caution">
    <text evidence="3">The sequence shown here is derived from an EMBL/GenBank/DDBJ whole genome shotgun (WGS) entry which is preliminary data.</text>
</comment>
<dbReference type="EMBL" id="SPNW01000011">
    <property type="protein sequence ID" value="TIA91572.1"/>
    <property type="molecule type" value="Genomic_DNA"/>
</dbReference>
<dbReference type="PANTHER" id="PTHR28288">
    <property type="entry name" value="PROTEASE B INHIBITOR 2"/>
    <property type="match status" value="1"/>
</dbReference>
<keyword evidence="4" id="KW-1185">Reference proteome</keyword>
<protein>
    <recommendedName>
        <fullName evidence="2">Inhibitor I9 domain-containing protein</fullName>
    </recommendedName>
</protein>
<dbReference type="InterPro" id="IPR037045">
    <property type="entry name" value="S8pro/Inhibitor_I9_sf"/>
</dbReference>
<organism evidence="3 4">
    <name type="scientific">Wallemia hederae</name>
    <dbReference type="NCBI Taxonomy" id="1540922"/>
    <lineage>
        <taxon>Eukaryota</taxon>
        <taxon>Fungi</taxon>
        <taxon>Dikarya</taxon>
        <taxon>Basidiomycota</taxon>
        <taxon>Wallemiomycotina</taxon>
        <taxon>Wallemiomycetes</taxon>
        <taxon>Wallemiales</taxon>
        <taxon>Wallemiaceae</taxon>
        <taxon>Wallemia</taxon>
    </lineage>
</organism>
<dbReference type="PANTHER" id="PTHR28288:SF2">
    <property type="entry name" value="PROTEASE B INHIBITOR 2"/>
    <property type="match status" value="1"/>
</dbReference>
<proteinExistence type="inferred from homology"/>